<feature type="region of interest" description="Disordered" evidence="6">
    <location>
        <begin position="982"/>
        <end position="1006"/>
    </location>
</feature>
<dbReference type="PROSITE" id="PS50112">
    <property type="entry name" value="PAS"/>
    <property type="match status" value="2"/>
</dbReference>
<keyword evidence="10" id="KW-1185">Reference proteome</keyword>
<dbReference type="SMART" id="SM00353">
    <property type="entry name" value="HLH"/>
    <property type="match status" value="1"/>
</dbReference>
<evidence type="ECO:0000259" key="7">
    <source>
        <dbReference type="PROSITE" id="PS50112"/>
    </source>
</evidence>
<name>A0A2T7NW61_POMCA</name>
<protein>
    <recommendedName>
        <fullName evidence="11">PAS domain-containing protein</fullName>
    </recommendedName>
</protein>
<accession>A0A2T7NW61</accession>
<feature type="domain" description="PAS" evidence="7">
    <location>
        <begin position="302"/>
        <end position="353"/>
    </location>
</feature>
<keyword evidence="5" id="KW-0539">Nucleus</keyword>
<evidence type="ECO:0000256" key="4">
    <source>
        <dbReference type="ARBA" id="ARBA00023163"/>
    </source>
</evidence>
<dbReference type="InterPro" id="IPR011598">
    <property type="entry name" value="bHLH_dom"/>
</dbReference>
<dbReference type="Pfam" id="PF00989">
    <property type="entry name" value="PAS"/>
    <property type="match status" value="1"/>
</dbReference>
<dbReference type="SUPFAM" id="SSF47459">
    <property type="entry name" value="HLH, helix-loop-helix DNA-binding domain"/>
    <property type="match status" value="1"/>
</dbReference>
<evidence type="ECO:0000256" key="5">
    <source>
        <dbReference type="ARBA" id="ARBA00023242"/>
    </source>
</evidence>
<gene>
    <name evidence="9" type="ORF">C0Q70_13076</name>
</gene>
<dbReference type="STRING" id="400727.A0A2T7NW61"/>
<dbReference type="Gene3D" id="3.30.450.20">
    <property type="entry name" value="PAS domain"/>
    <property type="match status" value="2"/>
</dbReference>
<dbReference type="Proteomes" id="UP000245119">
    <property type="component" value="Linkage Group LG8"/>
</dbReference>
<feature type="compositionally biased region" description="Basic and acidic residues" evidence="6">
    <location>
        <begin position="103"/>
        <end position="112"/>
    </location>
</feature>
<evidence type="ECO:0000259" key="8">
    <source>
        <dbReference type="PROSITE" id="PS50888"/>
    </source>
</evidence>
<dbReference type="InterPro" id="IPR013767">
    <property type="entry name" value="PAS_fold"/>
</dbReference>
<comment type="caution">
    <text evidence="9">The sequence shown here is derived from an EMBL/GenBank/DDBJ whole genome shotgun (WGS) entry which is preliminary data.</text>
</comment>
<dbReference type="InterPro" id="IPR000014">
    <property type="entry name" value="PAS"/>
</dbReference>
<evidence type="ECO:0000256" key="3">
    <source>
        <dbReference type="ARBA" id="ARBA00023015"/>
    </source>
</evidence>
<proteinExistence type="predicted"/>
<dbReference type="InterPro" id="IPR036638">
    <property type="entry name" value="HLH_DNA-bd_sf"/>
</dbReference>
<dbReference type="Pfam" id="PF23171">
    <property type="entry name" value="bHLH_HIF1A"/>
    <property type="match status" value="1"/>
</dbReference>
<feature type="region of interest" description="Disordered" evidence="6">
    <location>
        <begin position="669"/>
        <end position="693"/>
    </location>
</feature>
<dbReference type="SMART" id="SM00086">
    <property type="entry name" value="PAC"/>
    <property type="match status" value="1"/>
</dbReference>
<evidence type="ECO:0000256" key="2">
    <source>
        <dbReference type="ARBA" id="ARBA00022737"/>
    </source>
</evidence>
<dbReference type="GO" id="GO:0000981">
    <property type="term" value="F:DNA-binding transcription factor activity, RNA polymerase II-specific"/>
    <property type="evidence" value="ECO:0007669"/>
    <property type="project" value="TreeGrafter"/>
</dbReference>
<feature type="compositionally biased region" description="Polar residues" evidence="6">
    <location>
        <begin position="118"/>
        <end position="129"/>
    </location>
</feature>
<evidence type="ECO:0000256" key="1">
    <source>
        <dbReference type="ARBA" id="ARBA00004123"/>
    </source>
</evidence>
<dbReference type="PANTHER" id="PTHR23043">
    <property type="entry name" value="HYPOXIA-INDUCIBLE FACTOR 1 ALPHA"/>
    <property type="match status" value="1"/>
</dbReference>
<feature type="compositionally biased region" description="Polar residues" evidence="6">
    <location>
        <begin position="943"/>
        <end position="957"/>
    </location>
</feature>
<dbReference type="SUPFAM" id="SSF55785">
    <property type="entry name" value="PYP-like sensor domain (PAS domain)"/>
    <property type="match status" value="2"/>
</dbReference>
<dbReference type="GO" id="GO:0000977">
    <property type="term" value="F:RNA polymerase II transcription regulatory region sequence-specific DNA binding"/>
    <property type="evidence" value="ECO:0007669"/>
    <property type="project" value="TreeGrafter"/>
</dbReference>
<dbReference type="GO" id="GO:0046983">
    <property type="term" value="F:protein dimerization activity"/>
    <property type="evidence" value="ECO:0007669"/>
    <property type="project" value="InterPro"/>
</dbReference>
<dbReference type="CDD" id="cd00130">
    <property type="entry name" value="PAS"/>
    <property type="match status" value="2"/>
</dbReference>
<feature type="region of interest" description="Disordered" evidence="6">
    <location>
        <begin position="435"/>
        <end position="465"/>
    </location>
</feature>
<evidence type="ECO:0000256" key="6">
    <source>
        <dbReference type="SAM" id="MobiDB-lite"/>
    </source>
</evidence>
<dbReference type="PROSITE" id="PS50888">
    <property type="entry name" value="BHLH"/>
    <property type="match status" value="1"/>
</dbReference>
<feature type="domain" description="PAS" evidence="7">
    <location>
        <begin position="147"/>
        <end position="217"/>
    </location>
</feature>
<feature type="region of interest" description="Disordered" evidence="6">
    <location>
        <begin position="1"/>
        <end position="20"/>
    </location>
</feature>
<dbReference type="EMBL" id="PZQS01000008">
    <property type="protein sequence ID" value="PVD25420.1"/>
    <property type="molecule type" value="Genomic_DNA"/>
</dbReference>
<dbReference type="CDD" id="cd11391">
    <property type="entry name" value="bHLH_PAS"/>
    <property type="match status" value="1"/>
</dbReference>
<dbReference type="NCBIfam" id="TIGR00229">
    <property type="entry name" value="sensory_box"/>
    <property type="match status" value="1"/>
</dbReference>
<keyword evidence="4" id="KW-0804">Transcription</keyword>
<evidence type="ECO:0000313" key="9">
    <source>
        <dbReference type="EMBL" id="PVD25420.1"/>
    </source>
</evidence>
<dbReference type="Pfam" id="PF14598">
    <property type="entry name" value="PAS_11"/>
    <property type="match status" value="1"/>
</dbReference>
<dbReference type="PANTHER" id="PTHR23043:SF40">
    <property type="match status" value="1"/>
</dbReference>
<organism evidence="9 10">
    <name type="scientific">Pomacea canaliculata</name>
    <name type="common">Golden apple snail</name>
    <dbReference type="NCBI Taxonomy" id="400727"/>
    <lineage>
        <taxon>Eukaryota</taxon>
        <taxon>Metazoa</taxon>
        <taxon>Spiralia</taxon>
        <taxon>Lophotrochozoa</taxon>
        <taxon>Mollusca</taxon>
        <taxon>Gastropoda</taxon>
        <taxon>Caenogastropoda</taxon>
        <taxon>Architaenioglossa</taxon>
        <taxon>Ampullarioidea</taxon>
        <taxon>Ampullariidae</taxon>
        <taxon>Pomacea</taxon>
    </lineage>
</organism>
<dbReference type="AlphaFoldDB" id="A0A2T7NW61"/>
<evidence type="ECO:0008006" key="11">
    <source>
        <dbReference type="Google" id="ProtNLM"/>
    </source>
</evidence>
<reference evidence="9 10" key="1">
    <citation type="submission" date="2018-04" db="EMBL/GenBank/DDBJ databases">
        <title>The genome of golden apple snail Pomacea canaliculata provides insight into stress tolerance and invasive adaptation.</title>
        <authorList>
            <person name="Liu C."/>
            <person name="Liu B."/>
            <person name="Ren Y."/>
            <person name="Zhang Y."/>
            <person name="Wang H."/>
            <person name="Li S."/>
            <person name="Jiang F."/>
            <person name="Yin L."/>
            <person name="Zhang G."/>
            <person name="Qian W."/>
            <person name="Fan W."/>
        </authorList>
    </citation>
    <scope>NUCLEOTIDE SEQUENCE [LARGE SCALE GENOMIC DNA]</scope>
    <source>
        <strain evidence="9">SZHN2017</strain>
        <tissue evidence="9">Muscle</tissue>
    </source>
</reference>
<feature type="region of interest" description="Disordered" evidence="6">
    <location>
        <begin position="902"/>
        <end position="957"/>
    </location>
</feature>
<comment type="subcellular location">
    <subcellularLocation>
        <location evidence="1">Nucleus</location>
    </subcellularLocation>
</comment>
<dbReference type="OrthoDB" id="6021714at2759"/>
<feature type="region of interest" description="Disordered" evidence="6">
    <location>
        <begin position="67"/>
        <end position="132"/>
    </location>
</feature>
<dbReference type="OMA" id="CIQAEMA"/>
<sequence length="1053" mass="113807">MTENSRNAVARVASKSRRDKESVEFQELTQLLPFSPDICEKQDKESIVRLVVAYLRLRSYLHDDAAVHPGPAVTAKSPCSRSVRPARQQRLAAPDATSEPDDLAGRQSRDTEPAQADIVTTSTATSGSPAQVWVGDSREDTAAPWWNAEDGEVLLQLLNRFLVLLSRKGRVLYVSRNVQEHLGVPQVWMVGRWLAEFIHPDDVKILQQQLNLSASSPIGPQPEHSGGYVKTTRDFHLRMRHFPNGAGARRKPGNFLVVRWTGQVRTRRGGRAHGLVCLCHPVQSHTLLELRLGGSMFISRHDMRMTFTYCDPRVLYLIGYDPENLIGHTVYTFHNPVDLKKCTSCHNDLIQTGTGVSQCYRFLGRTGVWVWMQTKATIVTDTRQKPQYVVCNNYILSQKEGERRHKMELQQYHLPLDLTAPGAIDLSHVTSPASSLADDDTGYSTAVSSIGSSSTSPSPQGTTPACGVDPDPLMSEGVLTLGQDLTDMSCAPVEEEFSPLGMARVTEGRESGRGQDHLLGSDLPLSITCSALPFGADVTVCGEQLTCDDTDPFLYSDTAVGCGDGVMEDMELLEDLLEKISDCDKTDCTQQDLAVTSLRPSPSVADVTSLEGKPPSLLRTLLDKEGQALAERPASTDAVISTTTTTFTSRVVCGARPLAAAGVKGKQAELSASTKSLAEDGRRGSLSDSDNSTECASLAALPDDLLDLAMQYCDDIPDMDSPMPDALPCLESDAWGSAMEDLIPDTPEPVTSPSSGKTLVPVTDKVTSVVVVVEQSKQGLGTHKLGIGLEVKDGDDLGPISSKPPAVIQSAVVSSTQHAADKARGEGEGTGKRVTILPTVFTKCATTAVSVGGVVRESAETSQTLSPVLSDHQYSTARAPSPKCGAAVACGKRACPQLSKPGLGPHTVRTQQLQQQQPALKIVRKSPHSAGDRETASAHVSAKATSSQKQQRPPNITVQVSVPVNGGGKPLTAMSELEKHLRGLVAPPLERNKDSDGTDDEMCEDGRPARPFLERLLTGEMSHERYRQIDYQLLYQERERRMSETSATGHCSS</sequence>
<dbReference type="InterPro" id="IPR035965">
    <property type="entry name" value="PAS-like_dom_sf"/>
</dbReference>
<feature type="domain" description="BHLH" evidence="8">
    <location>
        <begin position="5"/>
        <end position="58"/>
    </location>
</feature>
<dbReference type="SMART" id="SM00091">
    <property type="entry name" value="PAS"/>
    <property type="match status" value="2"/>
</dbReference>
<dbReference type="GO" id="GO:0005634">
    <property type="term" value="C:nucleus"/>
    <property type="evidence" value="ECO:0007669"/>
    <property type="project" value="UniProtKB-SubCell"/>
</dbReference>
<keyword evidence="3" id="KW-0805">Transcription regulation</keyword>
<keyword evidence="2" id="KW-0677">Repeat</keyword>
<evidence type="ECO:0000313" key="10">
    <source>
        <dbReference type="Proteomes" id="UP000245119"/>
    </source>
</evidence>
<dbReference type="InterPro" id="IPR001610">
    <property type="entry name" value="PAC"/>
</dbReference>
<feature type="compositionally biased region" description="Low complexity" evidence="6">
    <location>
        <begin position="442"/>
        <end position="464"/>
    </location>
</feature>